<dbReference type="AlphaFoldDB" id="M5TZI2"/>
<evidence type="ECO:0000313" key="1">
    <source>
        <dbReference type="EMBL" id="EMI54610.1"/>
    </source>
</evidence>
<reference evidence="1 2" key="1">
    <citation type="journal article" date="2013" name="Mar. Genomics">
        <title>Expression of sulfatases in Rhodopirellula baltica and the diversity of sulfatases in the genus Rhodopirellula.</title>
        <authorList>
            <person name="Wegner C.E."/>
            <person name="Richter-Heitmann T."/>
            <person name="Klindworth A."/>
            <person name="Klockow C."/>
            <person name="Richter M."/>
            <person name="Achstetter T."/>
            <person name="Glockner F.O."/>
            <person name="Harder J."/>
        </authorList>
    </citation>
    <scope>NUCLEOTIDE SEQUENCE [LARGE SCALE GENOMIC DNA]</scope>
    <source>
        <strain evidence="1 2">SM41</strain>
    </source>
</reference>
<name>M5TZI2_9BACT</name>
<dbReference type="RefSeq" id="WP_008681919.1">
    <property type="nucleotide sequence ID" value="NZ_ANOH01000273.1"/>
</dbReference>
<comment type="caution">
    <text evidence="1">The sequence shown here is derived from an EMBL/GenBank/DDBJ whole genome shotgun (WGS) entry which is preliminary data.</text>
</comment>
<organism evidence="1 2">
    <name type="scientific">Rhodopirellula sallentina SM41</name>
    <dbReference type="NCBI Taxonomy" id="1263870"/>
    <lineage>
        <taxon>Bacteria</taxon>
        <taxon>Pseudomonadati</taxon>
        <taxon>Planctomycetota</taxon>
        <taxon>Planctomycetia</taxon>
        <taxon>Pirellulales</taxon>
        <taxon>Pirellulaceae</taxon>
        <taxon>Rhodopirellula</taxon>
    </lineage>
</organism>
<dbReference type="OrthoDB" id="277094at2"/>
<protein>
    <submittedName>
        <fullName evidence="1">Uncharacterized protein</fullName>
    </submittedName>
</protein>
<accession>M5TZI2</accession>
<proteinExistence type="predicted"/>
<gene>
    <name evidence="1" type="ORF">RSSM_03976</name>
</gene>
<dbReference type="Proteomes" id="UP000011885">
    <property type="component" value="Unassembled WGS sequence"/>
</dbReference>
<evidence type="ECO:0000313" key="2">
    <source>
        <dbReference type="Proteomes" id="UP000011885"/>
    </source>
</evidence>
<sequence>MAKCDQGYLCEVCGDEVTSIVESDLYLRYVLGQLDAEKLHLSPERHLRCNPVLSQYIDDERFDPVTVDSDFDKRVLDATFVSQQTERVSRAYRRLWQIAQSETPISLLEYPIDS</sequence>
<keyword evidence="2" id="KW-1185">Reference proteome</keyword>
<dbReference type="EMBL" id="ANOH01000273">
    <property type="protein sequence ID" value="EMI54610.1"/>
    <property type="molecule type" value="Genomic_DNA"/>
</dbReference>
<dbReference type="PATRIC" id="fig|1263870.3.peg.4210"/>